<keyword evidence="11" id="KW-1208">Phospholipid metabolism</keyword>
<organism evidence="16">
    <name type="scientific">Zea mays</name>
    <name type="common">Maize</name>
    <dbReference type="NCBI Taxonomy" id="4577"/>
    <lineage>
        <taxon>Eukaryota</taxon>
        <taxon>Viridiplantae</taxon>
        <taxon>Streptophyta</taxon>
        <taxon>Embryophyta</taxon>
        <taxon>Tracheophyta</taxon>
        <taxon>Spermatophyta</taxon>
        <taxon>Magnoliopsida</taxon>
        <taxon>Liliopsida</taxon>
        <taxon>Poales</taxon>
        <taxon>Poaceae</taxon>
        <taxon>PACMAD clade</taxon>
        <taxon>Panicoideae</taxon>
        <taxon>Andropogonodae</taxon>
        <taxon>Andropogoneae</taxon>
        <taxon>Tripsacinae</taxon>
        <taxon>Zea</taxon>
    </lineage>
</organism>
<dbReference type="AlphaFoldDB" id="A0A1D6GW57"/>
<keyword evidence="5 16" id="KW-0808">Transferase</keyword>
<dbReference type="InParanoid" id="A0A1D6GW57"/>
<dbReference type="OMA" id="FLYHKSE"/>
<evidence type="ECO:0000256" key="12">
    <source>
        <dbReference type="ARBA" id="ARBA00023315"/>
    </source>
</evidence>
<accession>A0A1D6GW57</accession>
<feature type="transmembrane region" description="Helical" evidence="14">
    <location>
        <begin position="103"/>
        <end position="128"/>
    </location>
</feature>
<dbReference type="InterPro" id="IPR002048">
    <property type="entry name" value="EF_hand_dom"/>
</dbReference>
<evidence type="ECO:0000256" key="13">
    <source>
        <dbReference type="SAM" id="MobiDB-lite"/>
    </source>
</evidence>
<dbReference type="Pfam" id="PF01553">
    <property type="entry name" value="Acyltransferase"/>
    <property type="match status" value="1"/>
</dbReference>
<feature type="compositionally biased region" description="Basic and acidic residues" evidence="13">
    <location>
        <begin position="62"/>
        <end position="71"/>
    </location>
</feature>
<evidence type="ECO:0000256" key="7">
    <source>
        <dbReference type="ARBA" id="ARBA00022989"/>
    </source>
</evidence>
<evidence type="ECO:0000256" key="5">
    <source>
        <dbReference type="ARBA" id="ARBA00022679"/>
    </source>
</evidence>
<dbReference type="EMBL" id="CM000781">
    <property type="protein sequence ID" value="AQK67125.1"/>
    <property type="molecule type" value="Genomic_DNA"/>
</dbReference>
<dbReference type="SUPFAM" id="SSF69593">
    <property type="entry name" value="Glycerol-3-phosphate (1)-acyltransferase"/>
    <property type="match status" value="1"/>
</dbReference>
<dbReference type="CDD" id="cd07991">
    <property type="entry name" value="LPLAT_LPCAT1-like"/>
    <property type="match status" value="1"/>
</dbReference>
<keyword evidence="6 14" id="KW-0812">Transmembrane</keyword>
<dbReference type="GO" id="GO:0008374">
    <property type="term" value="F:O-acyltransferase activity"/>
    <property type="evidence" value="ECO:0007669"/>
    <property type="project" value="InterPro"/>
</dbReference>
<dbReference type="UniPathway" id="UPA00085"/>
<evidence type="ECO:0000256" key="3">
    <source>
        <dbReference type="ARBA" id="ARBA00008655"/>
    </source>
</evidence>
<dbReference type="PANTHER" id="PTHR23063:SF52">
    <property type="entry name" value="LYSOPHOSPHATIDYLCHOLINE ACYLTRANSFERASE"/>
    <property type="match status" value="1"/>
</dbReference>
<dbReference type="SMR" id="A0A1D6GW57"/>
<feature type="domain" description="EF-hand" evidence="15">
    <location>
        <begin position="527"/>
        <end position="562"/>
    </location>
</feature>
<evidence type="ECO:0000256" key="8">
    <source>
        <dbReference type="ARBA" id="ARBA00023098"/>
    </source>
</evidence>
<keyword evidence="9 14" id="KW-0472">Membrane</keyword>
<keyword evidence="12 16" id="KW-0012">Acyltransferase</keyword>
<protein>
    <submittedName>
        <fullName evidence="16">Lysophospholipid acyltransferase LPEAT2</fullName>
    </submittedName>
</protein>
<comment type="subcellular location">
    <subcellularLocation>
        <location evidence="1">Membrane</location>
    </subcellularLocation>
</comment>
<feature type="region of interest" description="Disordered" evidence="13">
    <location>
        <begin position="26"/>
        <end position="80"/>
    </location>
</feature>
<reference evidence="16" key="1">
    <citation type="submission" date="2015-12" db="EMBL/GenBank/DDBJ databases">
        <title>Update maize B73 reference genome by single molecule sequencing technologies.</title>
        <authorList>
            <consortium name="Maize Genome Sequencing Project"/>
            <person name="Ware D."/>
        </authorList>
    </citation>
    <scope>NUCLEOTIDE SEQUENCE</scope>
    <source>
        <tissue evidence="16">Seedling</tissue>
    </source>
</reference>
<dbReference type="GO" id="GO:0008654">
    <property type="term" value="P:phospholipid biosynthetic process"/>
    <property type="evidence" value="ECO:0007669"/>
    <property type="project" value="UniProtKB-KW"/>
</dbReference>
<dbReference type="ExpressionAtlas" id="A0A1D6GW57">
    <property type="expression patterns" value="baseline and differential"/>
</dbReference>
<dbReference type="FunCoup" id="A0A1D6GW57">
    <property type="interactions" value="1725"/>
</dbReference>
<evidence type="ECO:0000256" key="14">
    <source>
        <dbReference type="SAM" id="Phobius"/>
    </source>
</evidence>
<name>A0A1D6GW57_MAIZE</name>
<dbReference type="Gene3D" id="1.10.238.10">
    <property type="entry name" value="EF-hand"/>
    <property type="match status" value="1"/>
</dbReference>
<evidence type="ECO:0000256" key="4">
    <source>
        <dbReference type="ARBA" id="ARBA00022516"/>
    </source>
</evidence>
<evidence type="ECO:0000256" key="11">
    <source>
        <dbReference type="ARBA" id="ARBA00023264"/>
    </source>
</evidence>
<evidence type="ECO:0000313" key="16">
    <source>
        <dbReference type="EMBL" id="AQK67125.1"/>
    </source>
</evidence>
<proteinExistence type="inferred from homology"/>
<evidence type="ECO:0000259" key="15">
    <source>
        <dbReference type="PROSITE" id="PS50222"/>
    </source>
</evidence>
<dbReference type="STRING" id="4577.A0A1D6GW57"/>
<evidence type="ECO:0000256" key="6">
    <source>
        <dbReference type="ARBA" id="ARBA00022692"/>
    </source>
</evidence>
<keyword evidence="10" id="KW-0594">Phospholipid biosynthesis</keyword>
<evidence type="ECO:0000256" key="1">
    <source>
        <dbReference type="ARBA" id="ARBA00004370"/>
    </source>
</evidence>
<keyword evidence="8" id="KW-0443">Lipid metabolism</keyword>
<comment type="similarity">
    <text evidence="3">Belongs to the 1-acyl-sn-glycerol-3-phosphate acyltransferase family.</text>
</comment>
<keyword evidence="7 14" id="KW-1133">Transmembrane helix</keyword>
<dbReference type="InterPro" id="IPR002123">
    <property type="entry name" value="Plipid/glycerol_acylTrfase"/>
</dbReference>
<dbReference type="InterPro" id="IPR045252">
    <property type="entry name" value="LPCAT1-like"/>
</dbReference>
<comment type="pathway">
    <text evidence="2">Lipid metabolism; phospholipid metabolism.</text>
</comment>
<dbReference type="GO" id="GO:0016020">
    <property type="term" value="C:membrane"/>
    <property type="evidence" value="ECO:0007669"/>
    <property type="project" value="UniProtKB-SubCell"/>
</dbReference>
<dbReference type="PROSITE" id="PS50222">
    <property type="entry name" value="EF_HAND_2"/>
    <property type="match status" value="1"/>
</dbReference>
<sequence>MASTCLAPASLSTPLLSDSIARAPAANGHATNHRHHHHDDSDGAAAVSVCDDGGGDPFAFLSEDRPPRDRGPSPADPFRNGTPAWGGGVYAWSRTLLLLPVALVRLALFGLSIAIGYAATWVALRGWADTHGRPRVGGGPMPAWRRRLMWITRISARCILFSFGYHWIRKKGRPARRELAPIVVSNHISYIEPIFFFYELFPTIVSSESHDALPFVGTIIRAMQVIYVDRFSPASRKAAVNEIKVKTVPLNMCCDHLVAFKNVALMSFQRKAACNSFPRVLLFPEGTTTNGRFLISFQHGAFIPGYPVQPVVVRYPHVHFDQSWGNISLLKLMFKMFTQFHNFMEVEYLPVVYPPEIKQENALHFAEDTSYAMARALNVLPTSYSYGDSMIMARAIEAGKVNGSNYMVEMAWVKDIYGVSTAEAMDLLEHFLAMNPDNDGRVKAQDFWAHFGLDCSPLCKKIFHYFDLGIKESITFRQFLVGCAHLRKQPLFQGACETAFEKCRDPETSEISRAQLADVLRLSMLLPSGDRMLDLFKTFDIDGDEKISKDDFMTCLGRFPFLIAFFAAPINGEVYIEIV</sequence>
<dbReference type="InterPro" id="IPR011992">
    <property type="entry name" value="EF-hand-dom_pair"/>
</dbReference>
<gene>
    <name evidence="16" type="ORF">ZEAMMB73_Zm00001d014760</name>
</gene>
<dbReference type="SMART" id="SM00563">
    <property type="entry name" value="PlsC"/>
    <property type="match status" value="1"/>
</dbReference>
<evidence type="ECO:0000256" key="2">
    <source>
        <dbReference type="ARBA" id="ARBA00005074"/>
    </source>
</evidence>
<dbReference type="PANTHER" id="PTHR23063">
    <property type="entry name" value="PHOSPHOLIPID ACYLTRANSFERASE"/>
    <property type="match status" value="1"/>
</dbReference>
<evidence type="ECO:0000256" key="10">
    <source>
        <dbReference type="ARBA" id="ARBA00023209"/>
    </source>
</evidence>
<evidence type="ECO:0000256" key="9">
    <source>
        <dbReference type="ARBA" id="ARBA00023136"/>
    </source>
</evidence>
<dbReference type="SUPFAM" id="SSF47473">
    <property type="entry name" value="EF-hand"/>
    <property type="match status" value="1"/>
</dbReference>
<keyword evidence="4" id="KW-0444">Lipid biosynthesis</keyword>
<dbReference type="GO" id="GO:0005509">
    <property type="term" value="F:calcium ion binding"/>
    <property type="evidence" value="ECO:0007669"/>
    <property type="project" value="InterPro"/>
</dbReference>